<protein>
    <submittedName>
        <fullName evidence="1">Uncharacterized protein</fullName>
    </submittedName>
</protein>
<gene>
    <name evidence="1" type="ORF">NLU13_6359</name>
</gene>
<dbReference type="Proteomes" id="UP001175261">
    <property type="component" value="Unassembled WGS sequence"/>
</dbReference>
<keyword evidence="2" id="KW-1185">Reference proteome</keyword>
<name>A0AA39L7B4_SARSR</name>
<reference evidence="1" key="1">
    <citation type="submission" date="2022-10" db="EMBL/GenBank/DDBJ databases">
        <title>Determination and structural analysis of whole genome sequence of Sarocladium strictum F4-1.</title>
        <authorList>
            <person name="Hu L."/>
            <person name="Jiang Y."/>
        </authorList>
    </citation>
    <scope>NUCLEOTIDE SEQUENCE</scope>
    <source>
        <strain evidence="1">F4-1</strain>
    </source>
</reference>
<sequence>MSELAESINSMFRWYNIAAVCIAFLGDFDASGGDWKLLDQARWFTRGWTLQELVAPQEVFFYDKDWTLFGTRSSLVAQLSSITAISGSVLSPPEGSLIRDLLDEIPVDRRMSWASNRQTTKKEDTAYCLLGIFGVNMPMLYGEGSQAFVRLQEEIIEDNNDLTIFAWLTEDGQPYRGIFATSPAEFVNTGTLEPINDSKFNPDFAPSNKGLRIQTLLYPTTNGEVIMPLFCRPAGTNADQVGLVLKHQGASVYTRTNARILGRIQENAPASSNSSIFLTKRLKSTIAKTIDSSHRQAFRFNFKFKEPGTVRLVQAGPEVLWDAANQVFLTSGLTEFAAFLRFQVQGKNSGEFVVACGSSRSGGPWVCCGDMAGQLFQVAVGGDYRTLAEMGKSRCLKRDKETSHDLMVRMEINRSHALRFGVAKLKWSVEQVNGEVGVVIDLSVGKNNALMPHRLGSSWE</sequence>
<proteinExistence type="predicted"/>
<accession>A0AA39L7B4</accession>
<dbReference type="EMBL" id="JAPDFR010000005">
    <property type="protein sequence ID" value="KAK0386524.1"/>
    <property type="molecule type" value="Genomic_DNA"/>
</dbReference>
<dbReference type="PANTHER" id="PTHR10622:SF12">
    <property type="entry name" value="HET DOMAIN-CONTAINING PROTEIN"/>
    <property type="match status" value="1"/>
</dbReference>
<dbReference type="PANTHER" id="PTHR10622">
    <property type="entry name" value="HET DOMAIN-CONTAINING PROTEIN"/>
    <property type="match status" value="1"/>
</dbReference>
<organism evidence="1 2">
    <name type="scientific">Sarocladium strictum</name>
    <name type="common">Black bundle disease fungus</name>
    <name type="synonym">Acremonium strictum</name>
    <dbReference type="NCBI Taxonomy" id="5046"/>
    <lineage>
        <taxon>Eukaryota</taxon>
        <taxon>Fungi</taxon>
        <taxon>Dikarya</taxon>
        <taxon>Ascomycota</taxon>
        <taxon>Pezizomycotina</taxon>
        <taxon>Sordariomycetes</taxon>
        <taxon>Hypocreomycetidae</taxon>
        <taxon>Hypocreales</taxon>
        <taxon>Sarocladiaceae</taxon>
        <taxon>Sarocladium</taxon>
    </lineage>
</organism>
<evidence type="ECO:0000313" key="2">
    <source>
        <dbReference type="Proteomes" id="UP001175261"/>
    </source>
</evidence>
<comment type="caution">
    <text evidence="1">The sequence shown here is derived from an EMBL/GenBank/DDBJ whole genome shotgun (WGS) entry which is preliminary data.</text>
</comment>
<dbReference type="AlphaFoldDB" id="A0AA39L7B4"/>
<evidence type="ECO:0000313" key="1">
    <source>
        <dbReference type="EMBL" id="KAK0386524.1"/>
    </source>
</evidence>